<sequence length="133" mass="15278">MSEHDSHILKLIKGNYQWSALMKAHLVAADLWEVVGPEEEELIARGPKGVAVKKKKREQAYWKILMNLSPSQMAFVLGSENPEMHRLYLRKLIGQHLSTLFCHCIAVSLEDEKDEAVMLVRVWDDLGEVLHLF</sequence>
<keyword evidence="2" id="KW-1185">Reference proteome</keyword>
<organism evidence="1 2">
    <name type="scientific">Sparassis crispa</name>
    <dbReference type="NCBI Taxonomy" id="139825"/>
    <lineage>
        <taxon>Eukaryota</taxon>
        <taxon>Fungi</taxon>
        <taxon>Dikarya</taxon>
        <taxon>Basidiomycota</taxon>
        <taxon>Agaricomycotina</taxon>
        <taxon>Agaricomycetes</taxon>
        <taxon>Polyporales</taxon>
        <taxon>Sparassidaceae</taxon>
        <taxon>Sparassis</taxon>
    </lineage>
</organism>
<evidence type="ECO:0000313" key="1">
    <source>
        <dbReference type="EMBL" id="GBE86485.1"/>
    </source>
</evidence>
<dbReference type="GeneID" id="38783402"/>
<protein>
    <recommendedName>
        <fullName evidence="3">DUF4219 domain-containing protein</fullName>
    </recommendedName>
</protein>
<reference evidence="1 2" key="1">
    <citation type="journal article" date="2018" name="Sci. Rep.">
        <title>Genome sequence of the cauliflower mushroom Sparassis crispa (Hanabiratake) and its association with beneficial usage.</title>
        <authorList>
            <person name="Kiyama R."/>
            <person name="Furutani Y."/>
            <person name="Kawaguchi K."/>
            <person name="Nakanishi T."/>
        </authorList>
    </citation>
    <scope>NUCLEOTIDE SEQUENCE [LARGE SCALE GENOMIC DNA]</scope>
</reference>
<name>A0A401GW86_9APHY</name>
<dbReference type="RefSeq" id="XP_027617398.1">
    <property type="nucleotide sequence ID" value="XM_027761597.1"/>
</dbReference>
<accession>A0A401GW86</accession>
<gene>
    <name evidence="1" type="ORF">SCP_0903640</name>
</gene>
<evidence type="ECO:0008006" key="3">
    <source>
        <dbReference type="Google" id="ProtNLM"/>
    </source>
</evidence>
<comment type="caution">
    <text evidence="1">The sequence shown here is derived from an EMBL/GenBank/DDBJ whole genome shotgun (WGS) entry which is preliminary data.</text>
</comment>
<dbReference type="InParanoid" id="A0A401GW86"/>
<dbReference type="EMBL" id="BFAD01000009">
    <property type="protein sequence ID" value="GBE86485.1"/>
    <property type="molecule type" value="Genomic_DNA"/>
</dbReference>
<evidence type="ECO:0000313" key="2">
    <source>
        <dbReference type="Proteomes" id="UP000287166"/>
    </source>
</evidence>
<proteinExistence type="predicted"/>
<dbReference type="AlphaFoldDB" id="A0A401GW86"/>
<dbReference type="Proteomes" id="UP000287166">
    <property type="component" value="Unassembled WGS sequence"/>
</dbReference>